<dbReference type="OMA" id="WRIIMNI"/>
<keyword evidence="2" id="KW-0067">ATP-binding</keyword>
<dbReference type="InterPro" id="IPR000719">
    <property type="entry name" value="Prot_kinase_dom"/>
</dbReference>
<evidence type="ECO:0000259" key="3">
    <source>
        <dbReference type="PROSITE" id="PS50011"/>
    </source>
</evidence>
<protein>
    <recommendedName>
        <fullName evidence="3">Protein kinase domain-containing protein</fullName>
    </recommendedName>
</protein>
<organism evidence="4">
    <name type="scientific">Eucalyptus grandis</name>
    <name type="common">Flooded gum</name>
    <dbReference type="NCBI Taxonomy" id="71139"/>
    <lineage>
        <taxon>Eukaryota</taxon>
        <taxon>Viridiplantae</taxon>
        <taxon>Streptophyta</taxon>
        <taxon>Embryophyta</taxon>
        <taxon>Tracheophyta</taxon>
        <taxon>Spermatophyta</taxon>
        <taxon>Magnoliopsida</taxon>
        <taxon>eudicotyledons</taxon>
        <taxon>Gunneridae</taxon>
        <taxon>Pentapetalae</taxon>
        <taxon>rosids</taxon>
        <taxon>malvids</taxon>
        <taxon>Myrtales</taxon>
        <taxon>Myrtaceae</taxon>
        <taxon>Myrtoideae</taxon>
        <taxon>Eucalypteae</taxon>
        <taxon>Eucalyptus</taxon>
    </lineage>
</organism>
<dbReference type="SMART" id="SM00220">
    <property type="entry name" value="S_TKc"/>
    <property type="match status" value="1"/>
</dbReference>
<dbReference type="InParanoid" id="A0A059D7E5"/>
<dbReference type="PANTHER" id="PTHR46008">
    <property type="entry name" value="LEAF RUST 10 DISEASE-RESISTANCE LOCUS RECEPTOR-LIKE PROTEIN KINASE-LIKE 1.4"/>
    <property type="match status" value="1"/>
</dbReference>
<evidence type="ECO:0000256" key="1">
    <source>
        <dbReference type="ARBA" id="ARBA00022741"/>
    </source>
</evidence>
<dbReference type="GO" id="GO:0004672">
    <property type="term" value="F:protein kinase activity"/>
    <property type="evidence" value="ECO:0007669"/>
    <property type="project" value="InterPro"/>
</dbReference>
<dbReference type="SUPFAM" id="SSF56112">
    <property type="entry name" value="Protein kinase-like (PK-like)"/>
    <property type="match status" value="1"/>
</dbReference>
<dbReference type="AlphaFoldDB" id="A0A059D7E5"/>
<dbReference type="PROSITE" id="PS50011">
    <property type="entry name" value="PROTEIN_KINASE_DOM"/>
    <property type="match status" value="1"/>
</dbReference>
<evidence type="ECO:0000256" key="2">
    <source>
        <dbReference type="ARBA" id="ARBA00022840"/>
    </source>
</evidence>
<dbReference type="GO" id="GO:0005524">
    <property type="term" value="F:ATP binding"/>
    <property type="evidence" value="ECO:0007669"/>
    <property type="project" value="UniProtKB-KW"/>
</dbReference>
<dbReference type="InterPro" id="IPR001245">
    <property type="entry name" value="Ser-Thr/Tyr_kinase_cat_dom"/>
</dbReference>
<dbReference type="InterPro" id="IPR011009">
    <property type="entry name" value="Kinase-like_dom_sf"/>
</dbReference>
<reference evidence="4" key="1">
    <citation type="submission" date="2013-07" db="EMBL/GenBank/DDBJ databases">
        <title>The genome of Eucalyptus grandis.</title>
        <authorList>
            <person name="Schmutz J."/>
            <person name="Hayes R."/>
            <person name="Myburg A."/>
            <person name="Tuskan G."/>
            <person name="Grattapaglia D."/>
            <person name="Rokhsar D.S."/>
        </authorList>
    </citation>
    <scope>NUCLEOTIDE SEQUENCE</scope>
    <source>
        <tissue evidence="4">Leaf extractions</tissue>
    </source>
</reference>
<sequence>MEESSVYFEVPIFTSSELREATNHFASSHELADRGFGAVYYSKKSHELLLVYEYTSNGIVANHIHGQQANSPATLPWRIIMNIAIEIATALTYLHASDMIHCDVKANNILLDDDFGIKVADFGLLRLFPNDVSYLGSSSRDSSSPRRVVLIELMLFMPAVDITGWHKISLANFAINKIQTCAFGELINRTLGFELGSDIHRMTTSVAELAFRCLQQDEE</sequence>
<dbReference type="InterPro" id="IPR008271">
    <property type="entry name" value="Ser/Thr_kinase_AS"/>
</dbReference>
<gene>
    <name evidence="4" type="ORF">EUGRSUZ_B02846</name>
</gene>
<keyword evidence="1" id="KW-0547">Nucleotide-binding</keyword>
<name>A0A059D7E5_EUCGR</name>
<dbReference type="EMBL" id="KK198754">
    <property type="protein sequence ID" value="KCW86145.1"/>
    <property type="molecule type" value="Genomic_DNA"/>
</dbReference>
<evidence type="ECO:0000313" key="4">
    <source>
        <dbReference type="EMBL" id="KCW86145.1"/>
    </source>
</evidence>
<proteinExistence type="predicted"/>
<dbReference type="Gene3D" id="1.10.510.10">
    <property type="entry name" value="Transferase(Phosphotransferase) domain 1"/>
    <property type="match status" value="1"/>
</dbReference>
<feature type="domain" description="Protein kinase" evidence="3">
    <location>
        <begin position="1"/>
        <end position="219"/>
    </location>
</feature>
<dbReference type="Pfam" id="PF07714">
    <property type="entry name" value="PK_Tyr_Ser-Thr"/>
    <property type="match status" value="1"/>
</dbReference>
<dbReference type="PROSITE" id="PS00108">
    <property type="entry name" value="PROTEIN_KINASE_ST"/>
    <property type="match status" value="1"/>
</dbReference>
<accession>A0A059D7E5</accession>
<dbReference type="Gramene" id="KCW86145">
    <property type="protein sequence ID" value="KCW86145"/>
    <property type="gene ID" value="EUGRSUZ_B02846"/>
</dbReference>
<dbReference type="PANTHER" id="PTHR46008:SF2">
    <property type="entry name" value="LEAF RUST 10 DISEASE-RESISTANCE LOCUS RECEPTOR-LIKE PROTEIN KINASE-LIKE 1.4"/>
    <property type="match status" value="1"/>
</dbReference>